<keyword evidence="2" id="KW-0479">Metal-binding</keyword>
<dbReference type="FunFam" id="1.20.1090.10:FF:000015">
    <property type="entry name" value="3-dehydroquinate synthase protein"/>
    <property type="match status" value="1"/>
</dbReference>
<evidence type="ECO:0000256" key="11">
    <source>
        <dbReference type="ARBA" id="ARBA00061526"/>
    </source>
</evidence>
<feature type="domain" description="3-dehydroquinate synthase N-terminal" evidence="14">
    <location>
        <begin position="84"/>
        <end position="193"/>
    </location>
</feature>
<comment type="caution">
    <text evidence="16">The sequence shown here is derived from an EMBL/GenBank/DDBJ whole genome shotgun (WGS) entry which is preliminary data.</text>
</comment>
<evidence type="ECO:0000256" key="1">
    <source>
        <dbReference type="ARBA" id="ARBA00001911"/>
    </source>
</evidence>
<dbReference type="Proteomes" id="UP000291591">
    <property type="component" value="Unassembled WGS sequence"/>
</dbReference>
<dbReference type="SUPFAM" id="SSF56796">
    <property type="entry name" value="Dehydroquinate synthase-like"/>
    <property type="match status" value="1"/>
</dbReference>
<evidence type="ECO:0000256" key="9">
    <source>
        <dbReference type="ARBA" id="ARBA00052271"/>
    </source>
</evidence>
<comment type="similarity">
    <text evidence="11">Belongs to the sugar phosphate cyclases superfamily. DDGS family.</text>
</comment>
<evidence type="ECO:0000256" key="8">
    <source>
        <dbReference type="ARBA" id="ARBA00024092"/>
    </source>
</evidence>
<sequence length="414" mass="45097">MSNPRAALTATETAFHVESWEKIDFSLLYVHGVFSTENTEIADSYRPFGRCLMVLDETVHGLYGEQIRSYFAHHEIDLTVFPLRITETAKSLETLETIVDAFADFGLLRTEPVLVVGGGLTTDVAGFACATYRRGAPYIRIPTTLIGLIDASVAMKVAVNHGKYKNRLGAFHASEKVLLDFSFLATLPKAQVRNGMAELIKISVVANSGLFDLLEKYGEDLLDTRFGHLDGSPELRELAHGGTYDAINTMLTLEVPNLHELDLDRVIAYGHTWSPTLELAPDVPMLHGHAISVDMAYSATIAERRGYISAGDRDRILRLFSGLGLAIDSPYLTPELLARATDSIVQTRGGLLRAAVPHPIGTCIFVNDLTTEELNSALVAHKQIARGFATADEGEEMWSVPGPVALSVETAAAS</sequence>
<keyword evidence="5" id="KW-0456">Lyase</keyword>
<dbReference type="InterPro" id="IPR035872">
    <property type="entry name" value="EEVS-like"/>
</dbReference>
<dbReference type="GO" id="GO:0000166">
    <property type="term" value="F:nucleotide binding"/>
    <property type="evidence" value="ECO:0007669"/>
    <property type="project" value="UniProtKB-KW"/>
</dbReference>
<keyword evidence="3" id="KW-0547">Nucleotide-binding</keyword>
<dbReference type="FunFam" id="3.40.50.1970:FF:000018">
    <property type="entry name" value="Related to 2-epi-5-epi-valiolone synthase"/>
    <property type="match status" value="1"/>
</dbReference>
<comment type="cofactor">
    <cofactor evidence="1">
        <name>NAD(+)</name>
        <dbReference type="ChEBI" id="CHEBI:57540"/>
    </cofactor>
</comment>
<evidence type="ECO:0000256" key="10">
    <source>
        <dbReference type="ARBA" id="ARBA00059468"/>
    </source>
</evidence>
<accession>A0A4Q7V139</accession>
<evidence type="ECO:0000256" key="7">
    <source>
        <dbReference type="ARBA" id="ARBA00024060"/>
    </source>
</evidence>
<reference evidence="16 17" key="1">
    <citation type="submission" date="2019-02" db="EMBL/GenBank/DDBJ databases">
        <title>Sequencing the genomes of 1000 actinobacteria strains.</title>
        <authorList>
            <person name="Klenk H.-P."/>
        </authorList>
    </citation>
    <scope>NUCLEOTIDE SEQUENCE [LARGE SCALE GENOMIC DNA]</scope>
    <source>
        <strain evidence="16 17">DSM 45779</strain>
    </source>
</reference>
<dbReference type="CDD" id="cd08199">
    <property type="entry name" value="EEVS"/>
    <property type="match status" value="1"/>
</dbReference>
<comment type="function">
    <text evidence="10">Catalyzes the conversion of sedoheptulose 7-phosphate to demethyl-4-deoxygadusol (DDG). Involved in the synthesis of the mycosporine-like amino acid shinorine, a natural sunscreen compound that protects the cell against UV radiation.</text>
</comment>
<dbReference type="Pfam" id="PF24621">
    <property type="entry name" value="DHQS_C"/>
    <property type="match status" value="1"/>
</dbReference>
<evidence type="ECO:0000256" key="2">
    <source>
        <dbReference type="ARBA" id="ARBA00022723"/>
    </source>
</evidence>
<dbReference type="RefSeq" id="WP_130291343.1">
    <property type="nucleotide sequence ID" value="NZ_SHKL01000001.1"/>
</dbReference>
<dbReference type="EC" id="4.2.3.152" evidence="7"/>
<dbReference type="OrthoDB" id="9806583at2"/>
<evidence type="ECO:0000256" key="12">
    <source>
        <dbReference type="ARBA" id="ARBA00066895"/>
    </source>
</evidence>
<evidence type="ECO:0000256" key="6">
    <source>
        <dbReference type="ARBA" id="ARBA00023993"/>
    </source>
</evidence>
<comment type="catalytic activity">
    <reaction evidence="9">
        <text>D-sedoheptulose 7-phosphate = (R)-demethyl-4-deoxygadusol + phosphate + H2O + H(+)</text>
        <dbReference type="Rhea" id="RHEA:49560"/>
        <dbReference type="ChEBI" id="CHEBI:15377"/>
        <dbReference type="ChEBI" id="CHEBI:15378"/>
        <dbReference type="ChEBI" id="CHEBI:43474"/>
        <dbReference type="ChEBI" id="CHEBI:57483"/>
        <dbReference type="ChEBI" id="CHEBI:132139"/>
        <dbReference type="EC" id="4.2.3.154"/>
    </reaction>
</comment>
<dbReference type="InterPro" id="IPR056179">
    <property type="entry name" value="DHQS_C"/>
</dbReference>
<keyword evidence="17" id="KW-1185">Reference proteome</keyword>
<evidence type="ECO:0000313" key="17">
    <source>
        <dbReference type="Proteomes" id="UP000291591"/>
    </source>
</evidence>
<evidence type="ECO:0000256" key="5">
    <source>
        <dbReference type="ARBA" id="ARBA00023239"/>
    </source>
</evidence>
<keyword evidence="4" id="KW-0520">NAD</keyword>
<dbReference type="Gene3D" id="1.20.1090.10">
    <property type="entry name" value="Dehydroquinate synthase-like - alpha domain"/>
    <property type="match status" value="1"/>
</dbReference>
<dbReference type="InterPro" id="IPR050071">
    <property type="entry name" value="Dehydroquinate_synthase"/>
</dbReference>
<gene>
    <name evidence="16" type="ORF">EV383_4062</name>
</gene>
<evidence type="ECO:0000259" key="15">
    <source>
        <dbReference type="Pfam" id="PF24621"/>
    </source>
</evidence>
<dbReference type="EMBL" id="SHKL01000001">
    <property type="protein sequence ID" value="RZT87154.1"/>
    <property type="molecule type" value="Genomic_DNA"/>
</dbReference>
<evidence type="ECO:0000256" key="13">
    <source>
        <dbReference type="ARBA" id="ARBA00069994"/>
    </source>
</evidence>
<dbReference type="Pfam" id="PF01761">
    <property type="entry name" value="DHQ_synthase"/>
    <property type="match status" value="1"/>
</dbReference>
<feature type="domain" description="3-dehydroquinate synthase C-terminal" evidence="15">
    <location>
        <begin position="195"/>
        <end position="335"/>
    </location>
</feature>
<name>A0A4Q7V139_PSEST</name>
<dbReference type="GO" id="GO:0017000">
    <property type="term" value="P:antibiotic biosynthetic process"/>
    <property type="evidence" value="ECO:0007669"/>
    <property type="project" value="InterPro"/>
</dbReference>
<protein>
    <recommendedName>
        <fullName evidence="8">2-epi-5-epi-valiolone synthase</fullName>
        <ecNumber evidence="7">4.2.3.152</ecNumber>
        <ecNumber evidence="12">4.2.3.154</ecNumber>
    </recommendedName>
    <alternativeName>
        <fullName evidence="13">Demethyl-4-deoxygadusol synthase</fullName>
    </alternativeName>
</protein>
<dbReference type="InterPro" id="IPR030960">
    <property type="entry name" value="DHQS/DOIS_N"/>
</dbReference>
<evidence type="ECO:0000313" key="16">
    <source>
        <dbReference type="EMBL" id="RZT87154.1"/>
    </source>
</evidence>
<dbReference type="GO" id="GO:0003856">
    <property type="term" value="F:3-dehydroquinate synthase activity"/>
    <property type="evidence" value="ECO:0007669"/>
    <property type="project" value="TreeGrafter"/>
</dbReference>
<evidence type="ECO:0000256" key="3">
    <source>
        <dbReference type="ARBA" id="ARBA00022741"/>
    </source>
</evidence>
<dbReference type="AlphaFoldDB" id="A0A4Q7V139"/>
<evidence type="ECO:0000256" key="4">
    <source>
        <dbReference type="ARBA" id="ARBA00023027"/>
    </source>
</evidence>
<dbReference type="PANTHER" id="PTHR43622">
    <property type="entry name" value="3-DEHYDROQUINATE SYNTHASE"/>
    <property type="match status" value="1"/>
</dbReference>
<dbReference type="PANTHER" id="PTHR43622:SF3">
    <property type="entry name" value="2-EPI-5-EPI-VALIOLONE SYNTHASE"/>
    <property type="match status" value="1"/>
</dbReference>
<dbReference type="Gene3D" id="3.40.50.1970">
    <property type="match status" value="1"/>
</dbReference>
<proteinExistence type="inferred from homology"/>
<dbReference type="EC" id="4.2.3.154" evidence="12"/>
<comment type="catalytic activity">
    <reaction evidence="6">
        <text>D-sedoheptulose 7-phosphate = 2-epi-5-epi-valiolone + phosphate</text>
        <dbReference type="Rhea" id="RHEA:44184"/>
        <dbReference type="ChEBI" id="CHEBI:43474"/>
        <dbReference type="ChEBI" id="CHEBI:57483"/>
        <dbReference type="ChEBI" id="CHEBI:84187"/>
        <dbReference type="EC" id="4.2.3.152"/>
    </reaction>
</comment>
<dbReference type="GO" id="GO:0046872">
    <property type="term" value="F:metal ion binding"/>
    <property type="evidence" value="ECO:0007669"/>
    <property type="project" value="UniProtKB-KW"/>
</dbReference>
<evidence type="ECO:0000259" key="14">
    <source>
        <dbReference type="Pfam" id="PF01761"/>
    </source>
</evidence>
<organism evidence="16 17">
    <name type="scientific">Pseudonocardia sediminis</name>
    <dbReference type="NCBI Taxonomy" id="1397368"/>
    <lineage>
        <taxon>Bacteria</taxon>
        <taxon>Bacillati</taxon>
        <taxon>Actinomycetota</taxon>
        <taxon>Actinomycetes</taxon>
        <taxon>Pseudonocardiales</taxon>
        <taxon>Pseudonocardiaceae</taxon>
        <taxon>Pseudonocardia</taxon>
    </lineage>
</organism>